<dbReference type="EMBL" id="BMXF01000005">
    <property type="protein sequence ID" value="GHB83859.1"/>
    <property type="molecule type" value="Genomic_DNA"/>
</dbReference>
<reference evidence="1 2" key="1">
    <citation type="journal article" date="2014" name="Int. J. Syst. Evol. Microbiol.">
        <title>Complete genome sequence of Corynebacterium casei LMG S-19264T (=DSM 44701T), isolated from a smear-ripened cheese.</title>
        <authorList>
            <consortium name="US DOE Joint Genome Institute (JGI-PGF)"/>
            <person name="Walter F."/>
            <person name="Albersmeier A."/>
            <person name="Kalinowski J."/>
            <person name="Ruckert C."/>
        </authorList>
    </citation>
    <scope>NUCLEOTIDE SEQUENCE [LARGE SCALE GENOMIC DNA]</scope>
    <source>
        <strain evidence="1 2">KCTC 12866</strain>
    </source>
</reference>
<name>A0A8J3DCK2_9BACT</name>
<comment type="caution">
    <text evidence="1">The sequence shown here is derived from an EMBL/GenBank/DDBJ whole genome shotgun (WGS) entry which is preliminary data.</text>
</comment>
<gene>
    <name evidence="1" type="ORF">GCM10007390_43760</name>
</gene>
<evidence type="ECO:0000313" key="2">
    <source>
        <dbReference type="Proteomes" id="UP000598271"/>
    </source>
</evidence>
<evidence type="ECO:0000313" key="1">
    <source>
        <dbReference type="EMBL" id="GHB83859.1"/>
    </source>
</evidence>
<sequence length="93" mass="10788">MNDSQFENEISNYLRNRGKGGSHAYYINRVITDLVNKNRVVSRLNTKLIDLKDLRVRADYKTDTIDRKEANTALSFAETSINELITHYNLPKL</sequence>
<organism evidence="1 2">
    <name type="scientific">Persicitalea jodogahamensis</name>
    <dbReference type="NCBI Taxonomy" id="402147"/>
    <lineage>
        <taxon>Bacteria</taxon>
        <taxon>Pseudomonadati</taxon>
        <taxon>Bacteroidota</taxon>
        <taxon>Cytophagia</taxon>
        <taxon>Cytophagales</taxon>
        <taxon>Spirosomataceae</taxon>
        <taxon>Persicitalea</taxon>
    </lineage>
</organism>
<protein>
    <submittedName>
        <fullName evidence="1">Uncharacterized protein</fullName>
    </submittedName>
</protein>
<dbReference type="AlphaFoldDB" id="A0A8J3DCK2"/>
<proteinExistence type="predicted"/>
<keyword evidence="2" id="KW-1185">Reference proteome</keyword>
<dbReference type="Gene3D" id="1.20.120.330">
    <property type="entry name" value="Nucleotidyltransferases domain 2"/>
    <property type="match status" value="1"/>
</dbReference>
<accession>A0A8J3DCK2</accession>
<dbReference type="Proteomes" id="UP000598271">
    <property type="component" value="Unassembled WGS sequence"/>
</dbReference>